<proteinExistence type="predicted"/>
<dbReference type="EMBL" id="CP001825">
    <property type="protein sequence ID" value="ACZ41480.1"/>
    <property type="molecule type" value="Genomic_DNA"/>
</dbReference>
<dbReference type="KEGG" id="ttr:Tter_0562"/>
<dbReference type="eggNOG" id="COG2823">
    <property type="taxonomic scope" value="Bacteria"/>
</dbReference>
<reference evidence="4" key="1">
    <citation type="journal article" date="2010" name="Stand. Genomic Sci.">
        <title>Complete genome sequence of 'Thermobaculum terrenum' type strain (YNP1).</title>
        <authorList>
            <person name="Kiss H."/>
            <person name="Cleland D."/>
            <person name="Lapidus A."/>
            <person name="Lucas S."/>
            <person name="Glavina Del Rio T."/>
            <person name="Nolan M."/>
            <person name="Tice H."/>
            <person name="Han C."/>
            <person name="Goodwin L."/>
            <person name="Pitluck S."/>
            <person name="Liolios K."/>
            <person name="Ivanova N."/>
            <person name="Mavromatis K."/>
            <person name="Ovchinnikova G."/>
            <person name="Pati A."/>
            <person name="Chen A."/>
            <person name="Palaniappan K."/>
            <person name="Land M."/>
            <person name="Hauser L."/>
            <person name="Chang Y."/>
            <person name="Jeffries C."/>
            <person name="Lu M."/>
            <person name="Brettin T."/>
            <person name="Detter J."/>
            <person name="Goker M."/>
            <person name="Tindall B."/>
            <person name="Beck B."/>
            <person name="McDermott T."/>
            <person name="Woyke T."/>
            <person name="Bristow J."/>
            <person name="Eisen J."/>
            <person name="Markowitz V."/>
            <person name="Hugenholtz P."/>
            <person name="Kyrpides N."/>
            <person name="Klenk H."/>
            <person name="Cheng J."/>
        </authorList>
    </citation>
    <scope>NUCLEOTIDE SEQUENCE [LARGE SCALE GENOMIC DNA]</scope>
    <source>
        <strain evidence="4">ATCC BAA-798 / YNP1</strain>
    </source>
</reference>
<organism evidence="3 4">
    <name type="scientific">Thermobaculum terrenum (strain ATCC BAA-798 / CCMEE 7001 / YNP1)</name>
    <dbReference type="NCBI Taxonomy" id="525904"/>
    <lineage>
        <taxon>Bacteria</taxon>
        <taxon>Bacillati</taxon>
        <taxon>Chloroflexota</taxon>
        <taxon>Chloroflexia</taxon>
        <taxon>Candidatus Thermobaculales</taxon>
        <taxon>Candidatus Thermobaculaceae</taxon>
        <taxon>Thermobaculum</taxon>
    </lineage>
</organism>
<dbReference type="InterPro" id="IPR051686">
    <property type="entry name" value="Lipoprotein_DolP"/>
</dbReference>
<gene>
    <name evidence="3" type="ordered locus">Tter_0562</name>
</gene>
<dbReference type="Pfam" id="PF04972">
    <property type="entry name" value="BON"/>
    <property type="match status" value="2"/>
</dbReference>
<dbReference type="eggNOG" id="COG4980">
    <property type="taxonomic scope" value="Bacteria"/>
</dbReference>
<evidence type="ECO:0000259" key="2">
    <source>
        <dbReference type="PROSITE" id="PS50914"/>
    </source>
</evidence>
<dbReference type="SMART" id="SM00749">
    <property type="entry name" value="BON"/>
    <property type="match status" value="2"/>
</dbReference>
<keyword evidence="1" id="KW-0812">Transmembrane</keyword>
<protein>
    <submittedName>
        <fullName evidence="3">Transport-associated</fullName>
    </submittedName>
</protein>
<feature type="transmembrane region" description="Helical" evidence="1">
    <location>
        <begin position="56"/>
        <end position="74"/>
    </location>
</feature>
<dbReference type="InterPro" id="IPR007055">
    <property type="entry name" value="BON_dom"/>
</dbReference>
<evidence type="ECO:0000256" key="1">
    <source>
        <dbReference type="SAM" id="Phobius"/>
    </source>
</evidence>
<dbReference type="HOGENOM" id="CLU_927297_0_0_0"/>
<feature type="domain" description="BON" evidence="2">
    <location>
        <begin position="212"/>
        <end position="281"/>
    </location>
</feature>
<dbReference type="PANTHER" id="PTHR34606:SF15">
    <property type="entry name" value="BON DOMAIN-CONTAINING PROTEIN"/>
    <property type="match status" value="1"/>
</dbReference>
<dbReference type="OrthoDB" id="9783990at2"/>
<dbReference type="RefSeq" id="WP_012874515.1">
    <property type="nucleotide sequence ID" value="NC_013525.1"/>
</dbReference>
<dbReference type="Gene3D" id="3.30.1340.30">
    <property type="match status" value="2"/>
</dbReference>
<accession>D1CEX4</accession>
<dbReference type="InterPro" id="IPR014004">
    <property type="entry name" value="Transpt-assoc_nodulatn_dom_bac"/>
</dbReference>
<keyword evidence="4" id="KW-1185">Reference proteome</keyword>
<dbReference type="PROSITE" id="PS50914">
    <property type="entry name" value="BON"/>
    <property type="match status" value="2"/>
</dbReference>
<keyword evidence="1" id="KW-1133">Transmembrane helix</keyword>
<sequence length="300" mass="33577">MARINVKVPEIRWETQRVKIPEANGKLGLPQNIGKSLETMISRRSQPPKVDNKSRLIFLGIGAVLGAIAGLLFAPRTGRATRSYILQKGQRYLRVTSRQANRTLRYTSHMVTGKARALYYRVAQKTDYDLTPETIEHRVETRLGEDPVIGRLPRLNVNAEPGGVVYLRGSVPRENLRHRAELIASRVRGVTEVINEISVVPEGEKLKETGNHDLGLMRQVINKILDDDKLKEHAIEVEAEVGGTVFLRGTVHTENERLRAEKLVKGMPGVKTVVNDLAVVSPAKDIVEGYREKTPPQQTH</sequence>
<feature type="domain" description="BON" evidence="2">
    <location>
        <begin position="131"/>
        <end position="201"/>
    </location>
</feature>
<dbReference type="Proteomes" id="UP000000323">
    <property type="component" value="Chromosome 1"/>
</dbReference>
<dbReference type="STRING" id="525904.Tter_0562"/>
<evidence type="ECO:0000313" key="3">
    <source>
        <dbReference type="EMBL" id="ACZ41480.1"/>
    </source>
</evidence>
<dbReference type="PANTHER" id="PTHR34606">
    <property type="entry name" value="BON DOMAIN-CONTAINING PROTEIN"/>
    <property type="match status" value="1"/>
</dbReference>
<name>D1CEX4_THET1</name>
<keyword evidence="1" id="KW-0472">Membrane</keyword>
<evidence type="ECO:0000313" key="4">
    <source>
        <dbReference type="Proteomes" id="UP000000323"/>
    </source>
</evidence>
<dbReference type="AlphaFoldDB" id="D1CEX4"/>